<dbReference type="Proteomes" id="UP000189941">
    <property type="component" value="Unassembled WGS sequence"/>
</dbReference>
<keyword evidence="7" id="KW-1185">Reference proteome</keyword>
<dbReference type="InterPro" id="IPR004136">
    <property type="entry name" value="NMO"/>
</dbReference>
<dbReference type="CDD" id="cd04730">
    <property type="entry name" value="NPD_like"/>
    <property type="match status" value="1"/>
</dbReference>
<keyword evidence="4" id="KW-0288">FMN</keyword>
<keyword evidence="5" id="KW-0560">Oxidoreductase</keyword>
<evidence type="ECO:0000256" key="2">
    <source>
        <dbReference type="ARBA" id="ARBA00013457"/>
    </source>
</evidence>
<name>A0A1T4NFQ3_9LACT</name>
<accession>A0A1T4NFQ3</accession>
<comment type="function">
    <text evidence="1">Nitronate monooxygenase that uses molecular oxygen to catalyze the oxidative denitrification of alkyl nitronates. Acts on propionate 3-nitronate (P3N), the presumed physiological substrate. Probably functions in the detoxification of P3N, a metabolic poison produced by plants and fungi as a defense mechanism.</text>
</comment>
<dbReference type="EMBL" id="FUWO01000018">
    <property type="protein sequence ID" value="SJZ77975.1"/>
    <property type="molecule type" value="Genomic_DNA"/>
</dbReference>
<gene>
    <name evidence="6" type="ORF">SAMN02746011_01745</name>
</gene>
<reference evidence="7" key="1">
    <citation type="submission" date="2017-02" db="EMBL/GenBank/DDBJ databases">
        <authorList>
            <person name="Varghese N."/>
            <person name="Submissions S."/>
        </authorList>
    </citation>
    <scope>NUCLEOTIDE SEQUENCE [LARGE SCALE GENOMIC DNA]</scope>
    <source>
        <strain evidence="7">DSM 15739</strain>
    </source>
</reference>
<dbReference type="PANTHER" id="PTHR32332">
    <property type="entry name" value="2-NITROPROPANE DIOXYGENASE"/>
    <property type="match status" value="1"/>
</dbReference>
<dbReference type="OrthoDB" id="9778912at2"/>
<sequence length="308" mass="32700">MTITQLFNIQYPIFQGAMAQIARYPLAAAVSQAGGLGIIASGGMSAETLRHEIRELRKITDRPFAVNLMLMMENIPELVQVIIDEQVPIVTTGAGTPKHVMPYLKEAGIKVIPVVASVKHAIKMAELGVDAIIAEGTEAGGHIGTTTTMALIPQIVDAVKIPVIAAGGIADGRGMAAAYTLGAQGVQLGTVFLASEECPIAKGYKEAILKAIDTDTVVTGTRAGAPVRCLRNQMTEKFIELENTYANRDELESLTLGSLAKAVKDGDLENGSLMAGQIAGMIREIKPVHTIIEDIYQEAKAVLNRTVI</sequence>
<organism evidence="6 7">
    <name type="scientific">Globicatella sulfidifaciens DSM 15739</name>
    <dbReference type="NCBI Taxonomy" id="1121925"/>
    <lineage>
        <taxon>Bacteria</taxon>
        <taxon>Bacillati</taxon>
        <taxon>Bacillota</taxon>
        <taxon>Bacilli</taxon>
        <taxon>Lactobacillales</taxon>
        <taxon>Aerococcaceae</taxon>
        <taxon>Globicatella</taxon>
    </lineage>
</organism>
<proteinExistence type="predicted"/>
<dbReference type="Pfam" id="PF03060">
    <property type="entry name" value="NMO"/>
    <property type="match status" value="2"/>
</dbReference>
<dbReference type="InterPro" id="IPR013785">
    <property type="entry name" value="Aldolase_TIM"/>
</dbReference>
<evidence type="ECO:0000256" key="4">
    <source>
        <dbReference type="ARBA" id="ARBA00022643"/>
    </source>
</evidence>
<dbReference type="GO" id="GO:0018580">
    <property type="term" value="F:nitronate monooxygenase activity"/>
    <property type="evidence" value="ECO:0007669"/>
    <property type="project" value="InterPro"/>
</dbReference>
<evidence type="ECO:0000256" key="5">
    <source>
        <dbReference type="ARBA" id="ARBA00023002"/>
    </source>
</evidence>
<evidence type="ECO:0000256" key="3">
    <source>
        <dbReference type="ARBA" id="ARBA00022630"/>
    </source>
</evidence>
<dbReference type="SUPFAM" id="SSF51412">
    <property type="entry name" value="Inosine monophosphate dehydrogenase (IMPDH)"/>
    <property type="match status" value="1"/>
</dbReference>
<evidence type="ECO:0000313" key="6">
    <source>
        <dbReference type="EMBL" id="SJZ77975.1"/>
    </source>
</evidence>
<dbReference type="RefSeq" id="WP_078756436.1">
    <property type="nucleotide sequence ID" value="NZ_FUWO01000018.1"/>
</dbReference>
<dbReference type="STRING" id="1121925.SAMN02746011_01745"/>
<evidence type="ECO:0000256" key="1">
    <source>
        <dbReference type="ARBA" id="ARBA00003535"/>
    </source>
</evidence>
<dbReference type="AlphaFoldDB" id="A0A1T4NFQ3"/>
<evidence type="ECO:0000313" key="7">
    <source>
        <dbReference type="Proteomes" id="UP000189941"/>
    </source>
</evidence>
<dbReference type="PANTHER" id="PTHR32332:SF20">
    <property type="entry name" value="2-NITROPROPANE DIOXYGENASE-LIKE PROTEIN"/>
    <property type="match status" value="1"/>
</dbReference>
<protein>
    <recommendedName>
        <fullName evidence="2">Probable nitronate monooxygenase</fullName>
    </recommendedName>
</protein>
<keyword evidence="3" id="KW-0285">Flavoprotein</keyword>
<dbReference type="Gene3D" id="3.20.20.70">
    <property type="entry name" value="Aldolase class I"/>
    <property type="match status" value="1"/>
</dbReference>